<accession>A0A830E7X8</accession>
<dbReference type="GeneID" id="76207859"/>
<dbReference type="AlphaFoldDB" id="A0A830E7X8"/>
<reference evidence="2" key="2">
    <citation type="submission" date="2020-09" db="EMBL/GenBank/DDBJ databases">
        <authorList>
            <person name="Sun Q."/>
            <person name="Ohkuma M."/>
        </authorList>
    </citation>
    <scope>NUCLEOTIDE SEQUENCE</scope>
    <source>
        <strain evidence="2">JCM 11219</strain>
    </source>
</reference>
<dbReference type="EMBL" id="BMNM01000005">
    <property type="protein sequence ID" value="GGI78546.1"/>
    <property type="molecule type" value="Genomic_DNA"/>
</dbReference>
<sequence length="112" mass="12693">MGSPNDDRVYPVSDGVVEEVKGYARSLGLKFFELPSPYICYVSWLNSFVIMPDGTLSKCTVRFYEDINRIGKLNGDMTLTIDEDKLLWWARGIINNNLRIAACPAFSKEGYD</sequence>
<reference evidence="1" key="4">
    <citation type="journal article" date="2023" name="Microbiol. Resour. Announc.">
        <title>Complete Genome Sequence of Vulcanisaeta souniana Strain IC-059, a Hyperthermophilic Archaeon Isolated from Hot Spring Water in Japan.</title>
        <authorList>
            <person name="Kato S."/>
            <person name="Itoh T."/>
            <person name="Wu L."/>
            <person name="Ma J."/>
            <person name="Ohkuma M."/>
        </authorList>
    </citation>
    <scope>NUCLEOTIDE SEQUENCE</scope>
    <source>
        <strain evidence="1">JCM 11219</strain>
    </source>
</reference>
<name>A0A830E7X8_9CREN</name>
<keyword evidence="4" id="KW-1185">Reference proteome</keyword>
<reference evidence="4" key="3">
    <citation type="submission" date="2022-09" db="EMBL/GenBank/DDBJ databases">
        <title>Complete genome sequence of Vulcanisaeta souniana.</title>
        <authorList>
            <person name="Kato S."/>
            <person name="Itoh T."/>
            <person name="Ohkuma M."/>
        </authorList>
    </citation>
    <scope>NUCLEOTIDE SEQUENCE [LARGE SCALE GENOMIC DNA]</scope>
    <source>
        <strain evidence="4">JCM 11219</strain>
    </source>
</reference>
<proteinExistence type="predicted"/>
<dbReference type="Proteomes" id="UP001060771">
    <property type="component" value="Chromosome"/>
</dbReference>
<gene>
    <name evidence="2" type="ORF">GCM10007112_14250</name>
    <name evidence="1" type="ORF">Vsou_23170</name>
</gene>
<evidence type="ECO:0000313" key="2">
    <source>
        <dbReference type="EMBL" id="GGI78546.1"/>
    </source>
</evidence>
<evidence type="ECO:0000313" key="1">
    <source>
        <dbReference type="EMBL" id="BDR93224.1"/>
    </source>
</evidence>
<dbReference type="Proteomes" id="UP000657075">
    <property type="component" value="Unassembled WGS sequence"/>
</dbReference>
<evidence type="ECO:0000313" key="4">
    <source>
        <dbReference type="Proteomes" id="UP001060771"/>
    </source>
</evidence>
<dbReference type="EMBL" id="AP026830">
    <property type="protein sequence ID" value="BDR93224.1"/>
    <property type="molecule type" value="Genomic_DNA"/>
</dbReference>
<dbReference type="RefSeq" id="WP_188603319.1">
    <property type="nucleotide sequence ID" value="NZ_AP026830.1"/>
</dbReference>
<dbReference type="OrthoDB" id="382835at2157"/>
<protein>
    <submittedName>
        <fullName evidence="2">Uncharacterized protein</fullName>
    </submittedName>
</protein>
<evidence type="ECO:0000313" key="3">
    <source>
        <dbReference type="Proteomes" id="UP000657075"/>
    </source>
</evidence>
<reference evidence="2" key="1">
    <citation type="journal article" date="2014" name="Int. J. Syst. Evol. Microbiol.">
        <title>Complete genome sequence of Corynebacterium casei LMG S-19264T (=DSM 44701T), isolated from a smear-ripened cheese.</title>
        <authorList>
            <consortium name="US DOE Joint Genome Institute (JGI-PGF)"/>
            <person name="Walter F."/>
            <person name="Albersmeier A."/>
            <person name="Kalinowski J."/>
            <person name="Ruckert C."/>
        </authorList>
    </citation>
    <scope>NUCLEOTIDE SEQUENCE</scope>
    <source>
        <strain evidence="2">JCM 11219</strain>
    </source>
</reference>
<organism evidence="2 3">
    <name type="scientific">Vulcanisaeta souniana JCM 11219</name>
    <dbReference type="NCBI Taxonomy" id="1293586"/>
    <lineage>
        <taxon>Archaea</taxon>
        <taxon>Thermoproteota</taxon>
        <taxon>Thermoprotei</taxon>
        <taxon>Thermoproteales</taxon>
        <taxon>Thermoproteaceae</taxon>
        <taxon>Vulcanisaeta</taxon>
    </lineage>
</organism>